<dbReference type="EMBL" id="MF285619">
    <property type="protein sequence ID" value="ASZ78971.1"/>
    <property type="molecule type" value="Genomic_DNA"/>
</dbReference>
<reference evidence="1 2" key="1">
    <citation type="submission" date="2017-06" db="EMBL/GenBank/DDBJ databases">
        <authorList>
            <person name="Kim H.J."/>
            <person name="Triplett B.A."/>
        </authorList>
    </citation>
    <scope>NUCLEOTIDE SEQUENCE [LARGE SCALE GENOMIC DNA]</scope>
</reference>
<sequence length="187" mass="21051">MKSDLFDIIFNTALEAPKRSIAFVWGKVGEELGEINLATLGASDEPVYAEIADYIIALTDLFYLTTSKIHNQVLFHYPDHLKQFVQFNTGLGSEDDNVSDILTKHGCTKKDISPQILLRIMAADYGMLCRALNQPDRCESCTEDYIVKCMISACDLLVSEMKETDFVFKDVVSAKVSKWRRKVGLVN</sequence>
<protein>
    <submittedName>
        <fullName evidence="1">Uncharacterized protein</fullName>
    </submittedName>
</protein>
<organism evidence="1 2">
    <name type="scientific">Serratia phage 2050H1</name>
    <dbReference type="NCBI Taxonomy" id="2024250"/>
    <lineage>
        <taxon>Viruses</taxon>
        <taxon>Duplodnaviria</taxon>
        <taxon>Heunggongvirae</taxon>
        <taxon>Uroviricota</taxon>
        <taxon>Caudoviricetes</taxon>
        <taxon>Pantevenvirales</taxon>
        <taxon>Ackermannviridae</taxon>
        <taxon>Miltonvirus</taxon>
        <taxon>Miltonvirus MAM1</taxon>
    </lineage>
</organism>
<proteinExistence type="predicted"/>
<evidence type="ECO:0000313" key="1">
    <source>
        <dbReference type="EMBL" id="ASZ78971.1"/>
    </source>
</evidence>
<name>A0A249Y3W6_9CAUD</name>
<evidence type="ECO:0000313" key="2">
    <source>
        <dbReference type="Proteomes" id="UP000224362"/>
    </source>
</evidence>
<dbReference type="SUPFAM" id="SSF101386">
    <property type="entry name" value="all-alpha NTP pyrophosphatases"/>
    <property type="match status" value="1"/>
</dbReference>
<gene>
    <name evidence="1" type="ORF">2050H1_205</name>
</gene>
<dbReference type="Proteomes" id="UP000224362">
    <property type="component" value="Segment"/>
</dbReference>
<accession>A0A249Y3W6</accession>